<dbReference type="AlphaFoldDB" id="A0A932M189"/>
<comment type="caution">
    <text evidence="1">The sequence shown here is derived from an EMBL/GenBank/DDBJ whole genome shotgun (WGS) entry which is preliminary data.</text>
</comment>
<reference evidence="1" key="1">
    <citation type="submission" date="2020-07" db="EMBL/GenBank/DDBJ databases">
        <title>Huge and variable diversity of episymbiotic CPR bacteria and DPANN archaea in groundwater ecosystems.</title>
        <authorList>
            <person name="He C.Y."/>
            <person name="Keren R."/>
            <person name="Whittaker M."/>
            <person name="Farag I.F."/>
            <person name="Doudna J."/>
            <person name="Cate J.H.D."/>
            <person name="Banfield J.F."/>
        </authorList>
    </citation>
    <scope>NUCLEOTIDE SEQUENCE</scope>
    <source>
        <strain evidence="1">NC_groundwater_717_Ag_S-0.2um_59_8</strain>
    </source>
</reference>
<dbReference type="Proteomes" id="UP000741360">
    <property type="component" value="Unassembled WGS sequence"/>
</dbReference>
<evidence type="ECO:0000313" key="1">
    <source>
        <dbReference type="EMBL" id="MBI3015788.1"/>
    </source>
</evidence>
<proteinExistence type="predicted"/>
<dbReference type="EMBL" id="JACPSX010000235">
    <property type="protein sequence ID" value="MBI3015788.1"/>
    <property type="molecule type" value="Genomic_DNA"/>
</dbReference>
<organism evidence="1 2">
    <name type="scientific">Tectimicrobiota bacterium</name>
    <dbReference type="NCBI Taxonomy" id="2528274"/>
    <lineage>
        <taxon>Bacteria</taxon>
        <taxon>Pseudomonadati</taxon>
        <taxon>Nitrospinota/Tectimicrobiota group</taxon>
        <taxon>Candidatus Tectimicrobiota</taxon>
    </lineage>
</organism>
<sequence>MAHPAKLRKKYHIKPGSEIQLLEYGGIIHLIPPAEDPIGAAAGFLPKKPSLAGKLLKERKKDFA</sequence>
<protein>
    <submittedName>
        <fullName evidence="1">AbrB/MazE/SpoVT family DNA-binding domain-containing protein</fullName>
    </submittedName>
</protein>
<evidence type="ECO:0000313" key="2">
    <source>
        <dbReference type="Proteomes" id="UP000741360"/>
    </source>
</evidence>
<keyword evidence="1" id="KW-0238">DNA-binding</keyword>
<name>A0A932M189_UNCTE</name>
<dbReference type="GO" id="GO:0003677">
    <property type="term" value="F:DNA binding"/>
    <property type="evidence" value="ECO:0007669"/>
    <property type="project" value="UniProtKB-KW"/>
</dbReference>
<gene>
    <name evidence="1" type="ORF">HYY65_12205</name>
</gene>
<accession>A0A932M189</accession>